<accession>A0AAX1MZV5</accession>
<name>A0AAX1MZV5_9BACT</name>
<sequence length="180" mass="20481">MKRYFILYIILLFPLKNSYSQTKYKTEVGECNFSASVPAFEPIEAKSDKLIGILDEGTGNIAAVIPIKSFEFPIALMQEHFNENYLDTKKYPKATFKGVIKDFLIKQSGTYQYQGTLSIHGEEQSISGELLILYENNTYNVSSQMTLMPEDYKIKIPKIVYKKIAETVIVQLKLNLAPTS</sequence>
<dbReference type="Pfam" id="PF04264">
    <property type="entry name" value="YceI"/>
    <property type="match status" value="1"/>
</dbReference>
<dbReference type="Gene3D" id="2.40.128.110">
    <property type="entry name" value="Lipid/polyisoprenoid-binding, YceI-like"/>
    <property type="match status" value="1"/>
</dbReference>
<gene>
    <name evidence="2" type="ORF">KMW28_13990</name>
</gene>
<dbReference type="AlphaFoldDB" id="A0AAX1MZV5"/>
<keyword evidence="3" id="KW-1185">Reference proteome</keyword>
<dbReference type="Proteomes" id="UP000678679">
    <property type="component" value="Chromosome 1"/>
</dbReference>
<evidence type="ECO:0000313" key="2">
    <source>
        <dbReference type="EMBL" id="QWG00762.1"/>
    </source>
</evidence>
<proteinExistence type="predicted"/>
<dbReference type="EMBL" id="CP076132">
    <property type="protein sequence ID" value="QWG00762.1"/>
    <property type="molecule type" value="Genomic_DNA"/>
</dbReference>
<dbReference type="SMART" id="SM00867">
    <property type="entry name" value="YceI"/>
    <property type="match status" value="1"/>
</dbReference>
<dbReference type="SUPFAM" id="SSF101874">
    <property type="entry name" value="YceI-like"/>
    <property type="match status" value="1"/>
</dbReference>
<organism evidence="2 3">
    <name type="scientific">Flammeovirga yaeyamensis</name>
    <dbReference type="NCBI Taxonomy" id="367791"/>
    <lineage>
        <taxon>Bacteria</taxon>
        <taxon>Pseudomonadati</taxon>
        <taxon>Bacteroidota</taxon>
        <taxon>Cytophagia</taxon>
        <taxon>Cytophagales</taxon>
        <taxon>Flammeovirgaceae</taxon>
        <taxon>Flammeovirga</taxon>
    </lineage>
</organism>
<reference evidence="2 3" key="1">
    <citation type="submission" date="2021-05" db="EMBL/GenBank/DDBJ databases">
        <title>Comparative genomic studies on the polysaccharide-degrading batcterial strains of the Flammeovirga genus.</title>
        <authorList>
            <person name="Zewei F."/>
            <person name="Zheng Z."/>
            <person name="Yu L."/>
            <person name="Ruyue G."/>
            <person name="Yanhong M."/>
            <person name="Yuanyuan C."/>
            <person name="Jingyan G."/>
            <person name="Wenjun H."/>
        </authorList>
    </citation>
    <scope>NUCLEOTIDE SEQUENCE [LARGE SCALE GENOMIC DNA]</scope>
    <source>
        <strain evidence="2 3">NBRC:100898</strain>
    </source>
</reference>
<dbReference type="InterPro" id="IPR007372">
    <property type="entry name" value="Lipid/polyisoprenoid-bd_YceI"/>
</dbReference>
<protein>
    <submittedName>
        <fullName evidence="2">YceI family protein</fullName>
    </submittedName>
</protein>
<dbReference type="RefSeq" id="WP_169665100.1">
    <property type="nucleotide sequence ID" value="NZ_CP076132.1"/>
</dbReference>
<feature type="domain" description="Lipid/polyisoprenoid-binding YceI-like" evidence="1">
    <location>
        <begin position="23"/>
        <end position="177"/>
    </location>
</feature>
<dbReference type="KEGG" id="fya:KMW28_13990"/>
<evidence type="ECO:0000313" key="3">
    <source>
        <dbReference type="Proteomes" id="UP000678679"/>
    </source>
</evidence>
<dbReference type="InterPro" id="IPR036761">
    <property type="entry name" value="TTHA0802/YceI-like_sf"/>
</dbReference>
<evidence type="ECO:0000259" key="1">
    <source>
        <dbReference type="SMART" id="SM00867"/>
    </source>
</evidence>